<sequence>MAEAYPLIYSSTLTDRRSSFFIWLLPPLKELITQLRQDVRNKFDITKPRIPVSLRPTSWSRAVFVHVVALSGAVTVIILNAKNFWIGKELQGSINQDSIKILALQLTAKLHELLMLASLGNILYAFVLELTVLGNGMPLGALTAGSEFSKVSYLWSKGFLATYITSFDKKFSFILLAIVCTLLGVLVGPSSATAMAPSLDDWPMDQLKLSLNVTENLLWPSELKGKNPLHPACTDGVQSCPEGNIWTTLADNMLSYWDHTTMGGIKAMPEYVLVPSSNTLRTIHVRFRGPVSLYQPPLTAATIQSTAMANMVTSLRLLWYRSDQEACAHQKHTCSFKDIKWSIDTLQPVTYTACNRVRNDEEYWAFPTMTTLDGEPTTANMPRSSLVPNNSTLPLFQWVDLVGHDFDKASVGVIIRLPDQDDNNNSALYACSIDAQWANSTTETTFLGSPYVVDGSPEYFFQPDWAGSSYNGRRVKIRPSWAQEIDSVMVNTNSSGMAFNTLYRAGAIPSTEDAASKIEACLAVLIATSMGQIGAEASADLGQILVNSPALEWRDLQNTKPTTLGTTIALRVTIKGYAYGLFPASGFAVGRFLSVLTLTAYCAMVMVYFGFHVARRPPFVNAWSNILEMISLALHTSIDNSREAGGASDIASLCTVVKFMEKQSKVEMVRNSYSAAKLRYSSLQIGEVYS</sequence>
<reference evidence="1" key="1">
    <citation type="submission" date="2022-10" db="EMBL/GenBank/DDBJ databases">
        <title>Culturing micro-colonial fungi from biological soil crusts in the Mojave desert and describing Neophaeococcomyces mojavensis, and introducing the new genera and species Taxawa tesnikishii.</title>
        <authorList>
            <person name="Kurbessoian T."/>
            <person name="Stajich J.E."/>
        </authorList>
    </citation>
    <scope>NUCLEOTIDE SEQUENCE</scope>
    <source>
        <strain evidence="1">JES_112</strain>
    </source>
</reference>
<accession>A0ACC2ZRZ9</accession>
<name>A0ACC2ZRZ9_9EURO</name>
<dbReference type="EMBL" id="JAPDRQ010000358">
    <property type="protein sequence ID" value="KAJ9650307.1"/>
    <property type="molecule type" value="Genomic_DNA"/>
</dbReference>
<dbReference type="Proteomes" id="UP001172386">
    <property type="component" value="Unassembled WGS sequence"/>
</dbReference>
<evidence type="ECO:0000313" key="2">
    <source>
        <dbReference type="Proteomes" id="UP001172386"/>
    </source>
</evidence>
<evidence type="ECO:0000313" key="1">
    <source>
        <dbReference type="EMBL" id="KAJ9650307.1"/>
    </source>
</evidence>
<protein>
    <submittedName>
        <fullName evidence="1">Uncharacterized protein</fullName>
    </submittedName>
</protein>
<gene>
    <name evidence="1" type="ORF">H2198_010386</name>
</gene>
<keyword evidence="2" id="KW-1185">Reference proteome</keyword>
<proteinExistence type="predicted"/>
<organism evidence="1 2">
    <name type="scientific">Neophaeococcomyces mojaviensis</name>
    <dbReference type="NCBI Taxonomy" id="3383035"/>
    <lineage>
        <taxon>Eukaryota</taxon>
        <taxon>Fungi</taxon>
        <taxon>Dikarya</taxon>
        <taxon>Ascomycota</taxon>
        <taxon>Pezizomycotina</taxon>
        <taxon>Eurotiomycetes</taxon>
        <taxon>Chaetothyriomycetidae</taxon>
        <taxon>Chaetothyriales</taxon>
        <taxon>Chaetothyriales incertae sedis</taxon>
        <taxon>Neophaeococcomyces</taxon>
    </lineage>
</organism>
<comment type="caution">
    <text evidence="1">The sequence shown here is derived from an EMBL/GenBank/DDBJ whole genome shotgun (WGS) entry which is preliminary data.</text>
</comment>